<organism evidence="2 3">
    <name type="scientific">Senna tora</name>
    <dbReference type="NCBI Taxonomy" id="362788"/>
    <lineage>
        <taxon>Eukaryota</taxon>
        <taxon>Viridiplantae</taxon>
        <taxon>Streptophyta</taxon>
        <taxon>Embryophyta</taxon>
        <taxon>Tracheophyta</taxon>
        <taxon>Spermatophyta</taxon>
        <taxon>Magnoliopsida</taxon>
        <taxon>eudicotyledons</taxon>
        <taxon>Gunneridae</taxon>
        <taxon>Pentapetalae</taxon>
        <taxon>rosids</taxon>
        <taxon>fabids</taxon>
        <taxon>Fabales</taxon>
        <taxon>Fabaceae</taxon>
        <taxon>Caesalpinioideae</taxon>
        <taxon>Cassia clade</taxon>
        <taxon>Senna</taxon>
    </lineage>
</organism>
<dbReference type="InterPro" id="IPR002156">
    <property type="entry name" value="RNaseH_domain"/>
</dbReference>
<dbReference type="InterPro" id="IPR012337">
    <property type="entry name" value="RNaseH-like_sf"/>
</dbReference>
<dbReference type="InterPro" id="IPR036397">
    <property type="entry name" value="RNaseH_sf"/>
</dbReference>
<dbReference type="GO" id="GO:0004523">
    <property type="term" value="F:RNA-DNA hybrid ribonuclease activity"/>
    <property type="evidence" value="ECO:0007669"/>
    <property type="project" value="InterPro"/>
</dbReference>
<proteinExistence type="predicted"/>
<dbReference type="SUPFAM" id="SSF53098">
    <property type="entry name" value="Ribonuclease H-like"/>
    <property type="match status" value="1"/>
</dbReference>
<dbReference type="Proteomes" id="UP000634136">
    <property type="component" value="Unassembled WGS sequence"/>
</dbReference>
<dbReference type="EMBL" id="JAAIUW010000008">
    <property type="protein sequence ID" value="KAF7820932.1"/>
    <property type="molecule type" value="Genomic_DNA"/>
</dbReference>
<dbReference type="PANTHER" id="PTHR47723:SF19">
    <property type="entry name" value="POLYNUCLEOTIDYL TRANSFERASE, RIBONUCLEASE H-LIKE SUPERFAMILY PROTEIN"/>
    <property type="match status" value="1"/>
</dbReference>
<name>A0A834TF02_9FABA</name>
<gene>
    <name evidence="2" type="ORF">G2W53_026387</name>
</gene>
<keyword evidence="3" id="KW-1185">Reference proteome</keyword>
<reference evidence="2" key="1">
    <citation type="submission" date="2020-09" db="EMBL/GenBank/DDBJ databases">
        <title>Genome-Enabled Discovery of Anthraquinone Biosynthesis in Senna tora.</title>
        <authorList>
            <person name="Kang S.-H."/>
            <person name="Pandey R.P."/>
            <person name="Lee C.-M."/>
            <person name="Sim J.-S."/>
            <person name="Jeong J.-T."/>
            <person name="Choi B.-S."/>
            <person name="Jung M."/>
            <person name="Ginzburg D."/>
            <person name="Zhao K."/>
            <person name="Won S.Y."/>
            <person name="Oh T.-J."/>
            <person name="Yu Y."/>
            <person name="Kim N.-H."/>
            <person name="Lee O.R."/>
            <person name="Lee T.-H."/>
            <person name="Bashyal P."/>
            <person name="Kim T.-S."/>
            <person name="Lee W.-H."/>
            <person name="Kawkins C."/>
            <person name="Kim C.-K."/>
            <person name="Kim J.S."/>
            <person name="Ahn B.O."/>
            <person name="Rhee S.Y."/>
            <person name="Sohng J.K."/>
        </authorList>
    </citation>
    <scope>NUCLEOTIDE SEQUENCE</scope>
    <source>
        <tissue evidence="2">Leaf</tissue>
    </source>
</reference>
<accession>A0A834TF02</accession>
<feature type="domain" description="RNase H type-1" evidence="1">
    <location>
        <begin position="116"/>
        <end position="218"/>
    </location>
</feature>
<dbReference type="InterPro" id="IPR044730">
    <property type="entry name" value="RNase_H-like_dom_plant"/>
</dbReference>
<dbReference type="CDD" id="cd06222">
    <property type="entry name" value="RNase_H_like"/>
    <property type="match status" value="1"/>
</dbReference>
<dbReference type="Gene3D" id="3.30.420.10">
    <property type="entry name" value="Ribonuclease H-like superfamily/Ribonuclease H"/>
    <property type="match status" value="1"/>
</dbReference>
<evidence type="ECO:0000259" key="1">
    <source>
        <dbReference type="Pfam" id="PF13456"/>
    </source>
</evidence>
<keyword evidence="2" id="KW-0808">Transferase</keyword>
<sequence length="257" mass="29267">MIRDCPKSVAIWNAFINPRERASFYSLPIKDWITWNLERKVCFASIPWSDVFSVACHDIWAQRNHLNKSSEDTWLKVPHRRILRWNLVGGNRSHHVLKQTQMELCAGGLIKQDVELRDHKGTWLSGFMANIGSSSILGAKLWGILYSHKEAWGRGYRKVELECDSSLAIKGILELACSTNFCHPTLYSTKDMLTKEWEVRIKPIPRTMNKCADSLAKKSLSYPLGLLSLDSMLEWIRNEVEKDMGLVSHVIRGGGGG</sequence>
<dbReference type="Pfam" id="PF13456">
    <property type="entry name" value="RVT_3"/>
    <property type="match status" value="1"/>
</dbReference>
<dbReference type="OrthoDB" id="955670at2759"/>
<dbReference type="PANTHER" id="PTHR47723">
    <property type="entry name" value="OS05G0353850 PROTEIN"/>
    <property type="match status" value="1"/>
</dbReference>
<keyword evidence="2" id="KW-0695">RNA-directed DNA polymerase</keyword>
<protein>
    <submittedName>
        <fullName evidence="2">Putative reverse transcriptase</fullName>
    </submittedName>
</protein>
<evidence type="ECO:0000313" key="2">
    <source>
        <dbReference type="EMBL" id="KAF7820932.1"/>
    </source>
</evidence>
<dbReference type="GO" id="GO:0003964">
    <property type="term" value="F:RNA-directed DNA polymerase activity"/>
    <property type="evidence" value="ECO:0007669"/>
    <property type="project" value="UniProtKB-KW"/>
</dbReference>
<evidence type="ECO:0000313" key="3">
    <source>
        <dbReference type="Proteomes" id="UP000634136"/>
    </source>
</evidence>
<dbReference type="AlphaFoldDB" id="A0A834TF02"/>
<dbReference type="GO" id="GO:0003676">
    <property type="term" value="F:nucleic acid binding"/>
    <property type="evidence" value="ECO:0007669"/>
    <property type="project" value="InterPro"/>
</dbReference>
<keyword evidence="2" id="KW-0548">Nucleotidyltransferase</keyword>
<comment type="caution">
    <text evidence="2">The sequence shown here is derived from an EMBL/GenBank/DDBJ whole genome shotgun (WGS) entry which is preliminary data.</text>
</comment>
<dbReference type="InterPro" id="IPR053151">
    <property type="entry name" value="RNase_H-like"/>
</dbReference>